<dbReference type="GO" id="GO:0032259">
    <property type="term" value="P:methylation"/>
    <property type="evidence" value="ECO:0007669"/>
    <property type="project" value="UniProtKB-KW"/>
</dbReference>
<proteinExistence type="predicted"/>
<evidence type="ECO:0000256" key="3">
    <source>
        <dbReference type="ARBA" id="ARBA00004286"/>
    </source>
</evidence>
<dbReference type="PROSITE" id="PS50280">
    <property type="entry name" value="SET"/>
    <property type="match status" value="1"/>
</dbReference>
<keyword evidence="8" id="KW-0808">Transferase</keyword>
<evidence type="ECO:0000256" key="4">
    <source>
        <dbReference type="ARBA" id="ARBA00014232"/>
    </source>
</evidence>
<dbReference type="EC" id="2.1.1.372" evidence="12"/>
<evidence type="ECO:0000256" key="2">
    <source>
        <dbReference type="ARBA" id="ARBA00004123"/>
    </source>
</evidence>
<evidence type="ECO:0000256" key="1">
    <source>
        <dbReference type="ARBA" id="ARBA00001984"/>
    </source>
</evidence>
<evidence type="ECO:0000256" key="13">
    <source>
        <dbReference type="ARBA" id="ARBA00030653"/>
    </source>
</evidence>
<name>A0AB34KXQ0_9PEZI</name>
<dbReference type="CDD" id="cd10524">
    <property type="entry name" value="SET_Suv4-20-like"/>
    <property type="match status" value="1"/>
</dbReference>
<evidence type="ECO:0000256" key="15">
    <source>
        <dbReference type="SAM" id="Coils"/>
    </source>
</evidence>
<dbReference type="InterPro" id="IPR039977">
    <property type="entry name" value="Suv4-20/Set9"/>
</dbReference>
<comment type="catalytic activity">
    <reaction evidence="14">
        <text>L-lysyl(20)-[histone H4] + 3 S-adenosyl-L-methionine = N(6),N(6),N(6)-trimethyl-L-lysyl(20)-[histone H4] + 3 S-adenosyl-L-homocysteine + 3 H(+)</text>
        <dbReference type="Rhea" id="RHEA:64456"/>
        <dbReference type="Rhea" id="RHEA-COMP:15554"/>
        <dbReference type="Rhea" id="RHEA-COMP:15998"/>
        <dbReference type="ChEBI" id="CHEBI:15378"/>
        <dbReference type="ChEBI" id="CHEBI:29969"/>
        <dbReference type="ChEBI" id="CHEBI:57856"/>
        <dbReference type="ChEBI" id="CHEBI:59789"/>
        <dbReference type="ChEBI" id="CHEBI:61961"/>
        <dbReference type="EC" id="2.1.1.372"/>
    </reaction>
</comment>
<dbReference type="Proteomes" id="UP000803884">
    <property type="component" value="Unassembled WGS sequence"/>
</dbReference>
<reference evidence="18 19" key="1">
    <citation type="journal article" date="2020" name="Microbiol. Resour. Announc.">
        <title>Draft Genome Sequence of a Cladosporium Species Isolated from the Mesophotic Ascidian Didemnum maculosum.</title>
        <authorList>
            <person name="Gioti A."/>
            <person name="Siaperas R."/>
            <person name="Nikolaivits E."/>
            <person name="Le Goff G."/>
            <person name="Ouazzani J."/>
            <person name="Kotoulas G."/>
            <person name="Topakas E."/>
        </authorList>
    </citation>
    <scope>NUCLEOTIDE SEQUENCE [LARGE SCALE GENOMIC DNA]</scope>
    <source>
        <strain evidence="18 19">TM138-S3</strain>
    </source>
</reference>
<dbReference type="PANTHER" id="PTHR12977:SF4">
    <property type="entry name" value="HISTONE-LYSINE N-METHYLTRANSFERASE KMT5B"/>
    <property type="match status" value="1"/>
</dbReference>
<feature type="compositionally biased region" description="Gly residues" evidence="16">
    <location>
        <begin position="845"/>
        <end position="855"/>
    </location>
</feature>
<comment type="caution">
    <text evidence="18">The sequence shown here is derived from an EMBL/GenBank/DDBJ whole genome shotgun (WGS) entry which is preliminary data.</text>
</comment>
<keyword evidence="10" id="KW-0156">Chromatin regulator</keyword>
<feature type="coiled-coil region" evidence="15">
    <location>
        <begin position="371"/>
        <end position="427"/>
    </location>
</feature>
<keyword evidence="7" id="KW-0489">Methyltransferase</keyword>
<feature type="compositionally biased region" description="Basic and acidic residues" evidence="16">
    <location>
        <begin position="666"/>
        <end position="681"/>
    </location>
</feature>
<dbReference type="InterPro" id="IPR001214">
    <property type="entry name" value="SET_dom"/>
</dbReference>
<keyword evidence="11" id="KW-0539">Nucleus</keyword>
<feature type="compositionally biased region" description="Polar residues" evidence="16">
    <location>
        <begin position="626"/>
        <end position="636"/>
    </location>
</feature>
<feature type="compositionally biased region" description="Basic and acidic residues" evidence="16">
    <location>
        <begin position="308"/>
        <end position="319"/>
    </location>
</feature>
<feature type="compositionally biased region" description="Low complexity" evidence="16">
    <location>
        <begin position="704"/>
        <end position="716"/>
    </location>
</feature>
<dbReference type="GO" id="GO:0005694">
    <property type="term" value="C:chromosome"/>
    <property type="evidence" value="ECO:0007669"/>
    <property type="project" value="UniProtKB-SubCell"/>
</dbReference>
<dbReference type="SMART" id="SM00317">
    <property type="entry name" value="SET"/>
    <property type="match status" value="1"/>
</dbReference>
<feature type="region of interest" description="Disordered" evidence="16">
    <location>
        <begin position="623"/>
        <end position="642"/>
    </location>
</feature>
<feature type="compositionally biased region" description="Basic and acidic residues" evidence="16">
    <location>
        <begin position="824"/>
        <end position="842"/>
    </location>
</feature>
<dbReference type="PANTHER" id="PTHR12977">
    <property type="entry name" value="SUPPRESSOR OF VARIEGATION 4-20-RELATED"/>
    <property type="match status" value="1"/>
</dbReference>
<evidence type="ECO:0000256" key="7">
    <source>
        <dbReference type="ARBA" id="ARBA00022603"/>
    </source>
</evidence>
<evidence type="ECO:0000259" key="17">
    <source>
        <dbReference type="PROSITE" id="PS50280"/>
    </source>
</evidence>
<feature type="compositionally biased region" description="Basic residues" evidence="16">
    <location>
        <begin position="578"/>
        <end position="590"/>
    </location>
</feature>
<dbReference type="GO" id="GO:0140943">
    <property type="term" value="F:histone H4K20 trimethyltransferase activity"/>
    <property type="evidence" value="ECO:0007669"/>
    <property type="project" value="UniProtKB-EC"/>
</dbReference>
<dbReference type="Gene3D" id="1.10.10.1700">
    <property type="entry name" value="Histone-lysine N-methyltransferase"/>
    <property type="match status" value="1"/>
</dbReference>
<feature type="region of interest" description="Disordered" evidence="16">
    <location>
        <begin position="257"/>
        <end position="330"/>
    </location>
</feature>
<dbReference type="AlphaFoldDB" id="A0AB34KXQ0"/>
<sequence length="867" mass="97233">MPARAADLDAALQKKGGLTLSQLANYDDLITDALVDRVYFWASIRKLKPNFHASRGIQEEAVCKILQRDVIIDKDATLAHRNLLRLPGIANYLRNLRTQDEKEHFERHLRKYINMYLPECPFEVCTTNRYTILTHEACVVARRPIKQGESIRFLSGIQVEMTEKEEEELSSRTDFSIVISSRRKRPSLFLGPARFANHDCDSNARLSTSGPHGIHIVARKSIAVGEEITVQYGDNYFGEDNCECLCASCEKAVRNGWDPRGPILHESDSDSDEESETKEGDSSSRWPPPRANKKSTSTPTSLKRKRGVKEEPQESESPKKRGRAAVKKSAVTGKFTKASAAGKESRKSTTVSQEIMAEWFAKRFNGEPTKEEANEKALNDFQKQLEDVESTAPEKRGGFEQMMGIMTAAASRKINKLDAEIAKMNAESAYLMQIDVADLPRRCDQKAPQNQPAIKTEDYDSQDALSGASAYDPMDVGEAAGDLTESPTIDVTGWFTHSATEFPERFIKNRDQLSPNKQKKGRSSKVTDKFAQSKLLRTPLKQERSHSNLRNVLNADDDAASDIFEIPESPPPADPPKRSRGRPRKYPRKAAPRDESSHLVETTHNSTDSSSMSSIFSTEGLAGEASSLSSTDQSPNRLDGFSAGNICQNIVEMYTTEPSPEETNWEEERKMSTERLQDWSRGRLPVRKSSRRALAITSIENPPSRAGASRSASASSTQTKRGEPRTPGDYHLTTTLLATPYHRWVECRNCDEFFVQAEAYLTRIACPRCERHSKLYGYYWPKTDREGRWDNEERVLDHRTIHRFIDAEDERLERKGKRGLAEVIRERETSSRASEGRGERLRGSPAGGAGGGGGGDGRRRSARRSMM</sequence>
<evidence type="ECO:0000256" key="9">
    <source>
        <dbReference type="ARBA" id="ARBA00022691"/>
    </source>
</evidence>
<evidence type="ECO:0000256" key="14">
    <source>
        <dbReference type="ARBA" id="ARBA00048081"/>
    </source>
</evidence>
<protein>
    <recommendedName>
        <fullName evidence="5">Histone-lysine N-methyltransferase SET9</fullName>
        <ecNumber evidence="12">2.1.1.372</ecNumber>
    </recommendedName>
    <alternativeName>
        <fullName evidence="4">Histone-lysine N-methyltransferase set9</fullName>
    </alternativeName>
    <alternativeName>
        <fullName evidence="13">SET domain protein 9</fullName>
    </alternativeName>
</protein>
<dbReference type="RefSeq" id="XP_069231791.1">
    <property type="nucleotide sequence ID" value="XM_069371081.1"/>
</dbReference>
<dbReference type="Pfam" id="PF00856">
    <property type="entry name" value="SET"/>
    <property type="match status" value="1"/>
</dbReference>
<feature type="domain" description="SET" evidence="17">
    <location>
        <begin position="120"/>
        <end position="233"/>
    </location>
</feature>
<dbReference type="PROSITE" id="PS51567">
    <property type="entry name" value="SAM_MT43_SUVAR420_1"/>
    <property type="match status" value="1"/>
</dbReference>
<evidence type="ECO:0000256" key="8">
    <source>
        <dbReference type="ARBA" id="ARBA00022679"/>
    </source>
</evidence>
<dbReference type="InterPro" id="IPR025783">
    <property type="entry name" value="Set9_fungi"/>
</dbReference>
<evidence type="ECO:0000313" key="19">
    <source>
        <dbReference type="Proteomes" id="UP000803884"/>
    </source>
</evidence>
<keyword evidence="19" id="KW-1185">Reference proteome</keyword>
<dbReference type="GeneID" id="96003919"/>
<dbReference type="GO" id="GO:0005634">
    <property type="term" value="C:nucleus"/>
    <property type="evidence" value="ECO:0007669"/>
    <property type="project" value="UniProtKB-SubCell"/>
</dbReference>
<dbReference type="InterPro" id="IPR046341">
    <property type="entry name" value="SET_dom_sf"/>
</dbReference>
<feature type="region of interest" description="Disordered" evidence="16">
    <location>
        <begin position="562"/>
        <end position="618"/>
    </location>
</feature>
<dbReference type="SUPFAM" id="SSF82199">
    <property type="entry name" value="SET domain"/>
    <property type="match status" value="1"/>
</dbReference>
<dbReference type="EMBL" id="JAAQHG020000006">
    <property type="protein sequence ID" value="KAL1588686.1"/>
    <property type="molecule type" value="Genomic_DNA"/>
</dbReference>
<dbReference type="InterPro" id="IPR041938">
    <property type="entry name" value="Hist-Lys_N-MTase_N"/>
</dbReference>
<evidence type="ECO:0000256" key="5">
    <source>
        <dbReference type="ARBA" id="ARBA00015413"/>
    </source>
</evidence>
<keyword evidence="6" id="KW-0158">Chromosome</keyword>
<feature type="region of interest" description="Disordered" evidence="16">
    <location>
        <begin position="655"/>
        <end position="729"/>
    </location>
</feature>
<comment type="function">
    <text evidence="1">Histone methyltransferase that trimethylates 'Lys-20' of histone H4 to form H4K20me3.</text>
</comment>
<evidence type="ECO:0000256" key="12">
    <source>
        <dbReference type="ARBA" id="ARBA00024057"/>
    </source>
</evidence>
<evidence type="ECO:0000256" key="6">
    <source>
        <dbReference type="ARBA" id="ARBA00022454"/>
    </source>
</evidence>
<dbReference type="Gene3D" id="2.170.270.10">
    <property type="entry name" value="SET domain"/>
    <property type="match status" value="1"/>
</dbReference>
<evidence type="ECO:0000256" key="11">
    <source>
        <dbReference type="ARBA" id="ARBA00023242"/>
    </source>
</evidence>
<feature type="region of interest" description="Disordered" evidence="16">
    <location>
        <begin position="824"/>
        <end position="867"/>
    </location>
</feature>
<evidence type="ECO:0000256" key="16">
    <source>
        <dbReference type="SAM" id="MobiDB-lite"/>
    </source>
</evidence>
<evidence type="ECO:0000256" key="10">
    <source>
        <dbReference type="ARBA" id="ARBA00022853"/>
    </source>
</evidence>
<gene>
    <name evidence="18" type="ORF">WHR41_02475</name>
</gene>
<feature type="region of interest" description="Disordered" evidence="16">
    <location>
        <begin position="446"/>
        <end position="484"/>
    </location>
</feature>
<feature type="region of interest" description="Disordered" evidence="16">
    <location>
        <begin position="506"/>
        <end position="550"/>
    </location>
</feature>
<feature type="compositionally biased region" description="Low complexity" evidence="16">
    <location>
        <begin position="602"/>
        <end position="618"/>
    </location>
</feature>
<organism evidence="18 19">
    <name type="scientific">Cladosporium halotolerans</name>
    <dbReference type="NCBI Taxonomy" id="1052096"/>
    <lineage>
        <taxon>Eukaryota</taxon>
        <taxon>Fungi</taxon>
        <taxon>Dikarya</taxon>
        <taxon>Ascomycota</taxon>
        <taxon>Pezizomycotina</taxon>
        <taxon>Dothideomycetes</taxon>
        <taxon>Dothideomycetidae</taxon>
        <taxon>Cladosporiales</taxon>
        <taxon>Cladosporiaceae</taxon>
        <taxon>Cladosporium</taxon>
    </lineage>
</organism>
<accession>A0AB34KXQ0</accession>
<evidence type="ECO:0000313" key="18">
    <source>
        <dbReference type="EMBL" id="KAL1588686.1"/>
    </source>
</evidence>
<keyword evidence="15" id="KW-0175">Coiled coil</keyword>
<keyword evidence="9" id="KW-0949">S-adenosyl-L-methionine</keyword>
<comment type="subcellular location">
    <subcellularLocation>
        <location evidence="3">Chromosome</location>
    </subcellularLocation>
    <subcellularLocation>
        <location evidence="2">Nucleus</location>
    </subcellularLocation>
</comment>